<comment type="similarity">
    <text evidence="2">Belongs to the Musashi family.</text>
</comment>
<dbReference type="PANTHER" id="PTHR48032">
    <property type="entry name" value="RNA-BINDING PROTEIN MUSASHI HOMOLOG RBP6"/>
    <property type="match status" value="1"/>
</dbReference>
<dbReference type="GO" id="GO:0006417">
    <property type="term" value="P:regulation of translation"/>
    <property type="evidence" value="ECO:0007669"/>
    <property type="project" value="TreeGrafter"/>
</dbReference>
<dbReference type="InterPro" id="IPR008015">
    <property type="entry name" value="PDED_dom"/>
</dbReference>
<feature type="compositionally biased region" description="Polar residues" evidence="8">
    <location>
        <begin position="339"/>
        <end position="350"/>
    </location>
</feature>
<proteinExistence type="inferred from homology"/>
<keyword evidence="5" id="KW-0677">Repeat</keyword>
<dbReference type="GO" id="GO:0005737">
    <property type="term" value="C:cytoplasm"/>
    <property type="evidence" value="ECO:0007669"/>
    <property type="project" value="UniProtKB-SubCell"/>
</dbReference>
<dbReference type="InterPro" id="IPR034126">
    <property type="entry name" value="MSI_RRM2"/>
</dbReference>
<dbReference type="EMBL" id="JASDAP010000006">
    <property type="protein sequence ID" value="KAK1902069.1"/>
    <property type="molecule type" value="Genomic_DNA"/>
</dbReference>
<comment type="similarity">
    <text evidence="3">Belongs to the PDE6D/unc-119 family.</text>
</comment>
<comment type="caution">
    <text evidence="10">The sequence shown here is derived from an EMBL/GenBank/DDBJ whole genome shotgun (WGS) entry which is preliminary data.</text>
</comment>
<feature type="compositionally biased region" description="Basic and acidic residues" evidence="8">
    <location>
        <begin position="46"/>
        <end position="58"/>
    </location>
</feature>
<sequence length="723" mass="79531">MSGAKARSSDAPVAENVPGGGHGTVAPPRDRKPGGGVLKRLKSRRSQVDSRPVTEQDLRTQSGHITPEDVLGLRGATRGYLCKPEDNIYNVDFVRFKIRDLETGTVLFEIAKPPHTEDNEEHREADASAGRFVRYQFTPAFLRLRTVGATVEFTVGNRPLNNFRMIERHYFRDHLLKSFDFDFGFCIPNSRNTCEHIYEFPQLSESLVRQMVECPYETRSDSFYFVENRLAFVHFSSQSWNDTKPKASRILLAPVVESRSQALAGQRSLTDNGFPLWVSSGQGNKSSEDLAEACDENAQLTRLALVKRERETDLEDESWAAGTASQCGNIPAESGMDTEGSQSSLSSGADNSPHDPCKMFIGGLSWQTTQEGLKEYFCKFGEVKECMVMRDPVTKRSRGFGFVTYADQDGVEKVLAQNRHELDSKTPLVALHVLVTFVFVLRPAGGDMTPLVFVPHFKIDPKVAFPRRAQPKLVTRTKKIFVGGLSVNTTIEDVKHYFDQFGKVDDAMLMFDKTTNRHRGFGFVTFENEDVVEKVCEIHFHEINNKMVECKKAQPKEVMTPTGSARGRSRVMPYGMDAFMLGIGMLGYPGFQTTTYTSRSYSGMAGMAGMAPGYTYQFPEFHLERTPLMTSSHPQELAAIPLTAYGPMAAAAAAAAVRGSTPSRTAGFLGTSSPGPMADLYAAANQDSGVGGYISAASPAPSSGFGHGLGGPLMATAFTNGYH</sequence>
<dbReference type="Pfam" id="PF05351">
    <property type="entry name" value="GMP_PDE_delta"/>
    <property type="match status" value="1"/>
</dbReference>
<dbReference type="InterPro" id="IPR037036">
    <property type="entry name" value="PDED_dom_sf"/>
</dbReference>
<evidence type="ECO:0000256" key="6">
    <source>
        <dbReference type="ARBA" id="ARBA00022884"/>
    </source>
</evidence>
<keyword evidence="11" id="KW-1185">Reference proteome</keyword>
<feature type="domain" description="RRM" evidence="9">
    <location>
        <begin position="478"/>
        <end position="555"/>
    </location>
</feature>
<dbReference type="AlphaFoldDB" id="A0AAD9CLX2"/>
<dbReference type="Gene3D" id="2.70.50.40">
    <property type="entry name" value="GMP phosphodiesterase, delta subunit"/>
    <property type="match status" value="1"/>
</dbReference>
<dbReference type="PANTHER" id="PTHR48032:SF3">
    <property type="entry name" value="RNA-BINDING PROTEIN MUSASHI HOMOLOG 1"/>
    <property type="match status" value="1"/>
</dbReference>
<evidence type="ECO:0000256" key="8">
    <source>
        <dbReference type="SAM" id="MobiDB-lite"/>
    </source>
</evidence>
<dbReference type="PROSITE" id="PS50102">
    <property type="entry name" value="RRM"/>
    <property type="match status" value="2"/>
</dbReference>
<evidence type="ECO:0000313" key="11">
    <source>
        <dbReference type="Proteomes" id="UP001228049"/>
    </source>
</evidence>
<dbReference type="CDD" id="cd12323">
    <property type="entry name" value="RRM2_MSI"/>
    <property type="match status" value="1"/>
</dbReference>
<protein>
    <submittedName>
        <fullName evidence="10">RNA-binding protein Musashi like 1</fullName>
    </submittedName>
</protein>
<gene>
    <name evidence="10" type="ORF">KUDE01_005033</name>
</gene>
<feature type="region of interest" description="Disordered" evidence="8">
    <location>
        <begin position="1"/>
        <end position="63"/>
    </location>
</feature>
<dbReference type="SUPFAM" id="SSF54928">
    <property type="entry name" value="RNA-binding domain, RBD"/>
    <property type="match status" value="2"/>
</dbReference>
<dbReference type="SMART" id="SM00360">
    <property type="entry name" value="RRM"/>
    <property type="match status" value="2"/>
</dbReference>
<evidence type="ECO:0000256" key="1">
    <source>
        <dbReference type="ARBA" id="ARBA00004496"/>
    </source>
</evidence>
<reference evidence="10" key="1">
    <citation type="submission" date="2023-04" db="EMBL/GenBank/DDBJ databases">
        <title>Chromosome-level genome of Chaenocephalus aceratus.</title>
        <authorList>
            <person name="Park H."/>
        </authorList>
    </citation>
    <scope>NUCLEOTIDE SEQUENCE</scope>
    <source>
        <strain evidence="10">DE</strain>
        <tissue evidence="10">Muscle</tissue>
    </source>
</reference>
<evidence type="ECO:0000256" key="2">
    <source>
        <dbReference type="ARBA" id="ARBA00006635"/>
    </source>
</evidence>
<dbReference type="Pfam" id="PF00076">
    <property type="entry name" value="RRM_1"/>
    <property type="match status" value="2"/>
</dbReference>
<dbReference type="Proteomes" id="UP001228049">
    <property type="component" value="Unassembled WGS sequence"/>
</dbReference>
<dbReference type="Gene3D" id="3.30.70.330">
    <property type="match status" value="2"/>
</dbReference>
<name>A0AAD9CLX2_DISEL</name>
<keyword evidence="6 7" id="KW-0694">RNA-binding</keyword>
<dbReference type="FunFam" id="3.30.70.330:FF:000020">
    <property type="entry name" value="RNA-binding protein Musashi homolog 2 isoform X1"/>
    <property type="match status" value="1"/>
</dbReference>
<dbReference type="FunFam" id="3.30.70.330:FF:001081">
    <property type="entry name" value="RNA-binding protein Musashi homolog 1"/>
    <property type="match status" value="1"/>
</dbReference>
<dbReference type="InterPro" id="IPR012677">
    <property type="entry name" value="Nucleotide-bd_a/b_plait_sf"/>
</dbReference>
<dbReference type="InterPro" id="IPR035979">
    <property type="entry name" value="RBD_domain_sf"/>
</dbReference>
<evidence type="ECO:0000256" key="5">
    <source>
        <dbReference type="ARBA" id="ARBA00022737"/>
    </source>
</evidence>
<dbReference type="InterPro" id="IPR014756">
    <property type="entry name" value="Ig_E-set"/>
</dbReference>
<keyword evidence="4" id="KW-0963">Cytoplasm</keyword>
<evidence type="ECO:0000256" key="3">
    <source>
        <dbReference type="ARBA" id="ARBA00008102"/>
    </source>
</evidence>
<dbReference type="InterPro" id="IPR000504">
    <property type="entry name" value="RRM_dom"/>
</dbReference>
<dbReference type="SUPFAM" id="SSF81296">
    <property type="entry name" value="E set domains"/>
    <property type="match status" value="1"/>
</dbReference>
<evidence type="ECO:0000313" key="10">
    <source>
        <dbReference type="EMBL" id="KAK1902069.1"/>
    </source>
</evidence>
<organism evidence="10 11">
    <name type="scientific">Dissostichus eleginoides</name>
    <name type="common">Patagonian toothfish</name>
    <name type="synonym">Dissostichus amissus</name>
    <dbReference type="NCBI Taxonomy" id="100907"/>
    <lineage>
        <taxon>Eukaryota</taxon>
        <taxon>Metazoa</taxon>
        <taxon>Chordata</taxon>
        <taxon>Craniata</taxon>
        <taxon>Vertebrata</taxon>
        <taxon>Euteleostomi</taxon>
        <taxon>Actinopterygii</taxon>
        <taxon>Neopterygii</taxon>
        <taxon>Teleostei</taxon>
        <taxon>Neoteleostei</taxon>
        <taxon>Acanthomorphata</taxon>
        <taxon>Eupercaria</taxon>
        <taxon>Perciformes</taxon>
        <taxon>Notothenioidei</taxon>
        <taxon>Nototheniidae</taxon>
        <taxon>Dissostichus</taxon>
    </lineage>
</organism>
<dbReference type="FunFam" id="2.70.50.40:FF:000004">
    <property type="entry name" value="protein unc-119 homolog A isoform X3"/>
    <property type="match status" value="1"/>
</dbReference>
<comment type="subcellular location">
    <subcellularLocation>
        <location evidence="1">Cytoplasm</location>
    </subcellularLocation>
</comment>
<evidence type="ECO:0000256" key="7">
    <source>
        <dbReference type="PROSITE-ProRule" id="PRU00176"/>
    </source>
</evidence>
<accession>A0AAD9CLX2</accession>
<dbReference type="GO" id="GO:0007417">
    <property type="term" value="P:central nervous system development"/>
    <property type="evidence" value="ECO:0007669"/>
    <property type="project" value="TreeGrafter"/>
</dbReference>
<feature type="region of interest" description="Disordered" evidence="8">
    <location>
        <begin position="314"/>
        <end position="352"/>
    </location>
</feature>
<evidence type="ECO:0000256" key="4">
    <source>
        <dbReference type="ARBA" id="ARBA00022490"/>
    </source>
</evidence>
<dbReference type="GO" id="GO:0003729">
    <property type="term" value="F:mRNA binding"/>
    <property type="evidence" value="ECO:0007669"/>
    <property type="project" value="TreeGrafter"/>
</dbReference>
<evidence type="ECO:0000259" key="9">
    <source>
        <dbReference type="PROSITE" id="PS50102"/>
    </source>
</evidence>
<feature type="domain" description="RRM" evidence="9">
    <location>
        <begin position="357"/>
        <end position="425"/>
    </location>
</feature>